<accession>X0ZQG1</accession>
<organism evidence="1">
    <name type="scientific">marine sediment metagenome</name>
    <dbReference type="NCBI Taxonomy" id="412755"/>
    <lineage>
        <taxon>unclassified sequences</taxon>
        <taxon>metagenomes</taxon>
        <taxon>ecological metagenomes</taxon>
    </lineage>
</organism>
<dbReference type="EMBL" id="BART01009087">
    <property type="protein sequence ID" value="GAG62673.1"/>
    <property type="molecule type" value="Genomic_DNA"/>
</dbReference>
<proteinExistence type="predicted"/>
<evidence type="ECO:0000313" key="1">
    <source>
        <dbReference type="EMBL" id="GAG62673.1"/>
    </source>
</evidence>
<evidence type="ECO:0008006" key="2">
    <source>
        <dbReference type="Google" id="ProtNLM"/>
    </source>
</evidence>
<dbReference type="AlphaFoldDB" id="X0ZQG1"/>
<sequence length="46" mass="5011">ALYNAAVGIITLPEYYGCAWIIDGQHRLYGAAHAKEDIVVPVLLVL</sequence>
<feature type="non-terminal residue" evidence="1">
    <location>
        <position position="1"/>
    </location>
</feature>
<protein>
    <recommendedName>
        <fullName evidence="2">DGQHR domain-containing protein</fullName>
    </recommendedName>
</protein>
<gene>
    <name evidence="1" type="ORF">S01H4_20245</name>
</gene>
<name>X0ZQG1_9ZZZZ</name>
<reference evidence="1" key="1">
    <citation type="journal article" date="2014" name="Front. Microbiol.">
        <title>High frequency of phylogenetically diverse reductive dehalogenase-homologous genes in deep subseafloor sedimentary metagenomes.</title>
        <authorList>
            <person name="Kawai M."/>
            <person name="Futagami T."/>
            <person name="Toyoda A."/>
            <person name="Takaki Y."/>
            <person name="Nishi S."/>
            <person name="Hori S."/>
            <person name="Arai W."/>
            <person name="Tsubouchi T."/>
            <person name="Morono Y."/>
            <person name="Uchiyama I."/>
            <person name="Ito T."/>
            <person name="Fujiyama A."/>
            <person name="Inagaki F."/>
            <person name="Takami H."/>
        </authorList>
    </citation>
    <scope>NUCLEOTIDE SEQUENCE</scope>
    <source>
        <strain evidence="1">Expedition CK06-06</strain>
    </source>
</reference>
<comment type="caution">
    <text evidence="1">The sequence shown here is derived from an EMBL/GenBank/DDBJ whole genome shotgun (WGS) entry which is preliminary data.</text>
</comment>